<dbReference type="RefSeq" id="WP_136739391.1">
    <property type="nucleotide sequence ID" value="NZ_SUMB01000003.1"/>
</dbReference>
<organism evidence="2 3">
    <name type="scientific">Streptomyces piniterrae</name>
    <dbReference type="NCBI Taxonomy" id="2571125"/>
    <lineage>
        <taxon>Bacteria</taxon>
        <taxon>Bacillati</taxon>
        <taxon>Actinomycetota</taxon>
        <taxon>Actinomycetes</taxon>
        <taxon>Kitasatosporales</taxon>
        <taxon>Streptomycetaceae</taxon>
        <taxon>Streptomyces</taxon>
    </lineage>
</organism>
<proteinExistence type="predicted"/>
<accession>A0A4U0NMK5</accession>
<keyword evidence="3" id="KW-1185">Reference proteome</keyword>
<dbReference type="Proteomes" id="UP000308697">
    <property type="component" value="Unassembled WGS sequence"/>
</dbReference>
<dbReference type="EMBL" id="SUMB01000003">
    <property type="protein sequence ID" value="TJZ55615.1"/>
    <property type="molecule type" value="Genomic_DNA"/>
</dbReference>
<evidence type="ECO:0000313" key="3">
    <source>
        <dbReference type="Proteomes" id="UP000308697"/>
    </source>
</evidence>
<evidence type="ECO:0000313" key="2">
    <source>
        <dbReference type="EMBL" id="TJZ55615.1"/>
    </source>
</evidence>
<feature type="region of interest" description="Disordered" evidence="1">
    <location>
        <begin position="128"/>
        <end position="169"/>
    </location>
</feature>
<protein>
    <submittedName>
        <fullName evidence="2">Uncharacterized protein</fullName>
    </submittedName>
</protein>
<dbReference type="OrthoDB" id="4218563at2"/>
<dbReference type="AlphaFoldDB" id="A0A4U0NMK5"/>
<feature type="compositionally biased region" description="Polar residues" evidence="1">
    <location>
        <begin position="144"/>
        <end position="169"/>
    </location>
</feature>
<feature type="compositionally biased region" description="Low complexity" evidence="1">
    <location>
        <begin position="128"/>
        <end position="138"/>
    </location>
</feature>
<evidence type="ECO:0000256" key="1">
    <source>
        <dbReference type="SAM" id="MobiDB-lite"/>
    </source>
</evidence>
<comment type="caution">
    <text evidence="2">The sequence shown here is derived from an EMBL/GenBank/DDBJ whole genome shotgun (WGS) entry which is preliminary data.</text>
</comment>
<reference evidence="2 3" key="1">
    <citation type="submission" date="2019-04" db="EMBL/GenBank/DDBJ databases">
        <title>Streptomyces piniterrae sp. nov., a heliquinomycin-producing actinomycete isolated from rhizosphere soil of Pinus yunnanensis.</title>
        <authorList>
            <person name="Zhuang X."/>
            <person name="Zhao J."/>
        </authorList>
    </citation>
    <scope>NUCLEOTIDE SEQUENCE [LARGE SCALE GENOMIC DNA]</scope>
    <source>
        <strain evidence="3">jys28</strain>
    </source>
</reference>
<sequence>MTTGIDLLAPGVTITLTDGTALPLVYSFRGLALIEARFGSVSAVQGAIRADGAAFGPLIEIIGAGAVASGQFEPHIREHQDAKGKRHVTEIVYKRRDGKQLGDLLHPGRLDEYTTAFTKAFEQSLKSAEGNGEAAAAARPVETVTPSPGLSATTSPSVPSTFHPSSSGT</sequence>
<name>A0A4U0NMK5_9ACTN</name>
<gene>
    <name evidence="2" type="ORF">FCH28_09760</name>
</gene>